<name>G1FGI2_9CAUD</name>
<reference evidence="1 2" key="1">
    <citation type="journal article" date="2012" name="J. Virol.">
        <title>Complete Genome Sequences of 138 Mycobacteriophages.</title>
        <authorList>
            <consortium name="the Science Education Alliance Phage Hunters Advancing Genomics and Evolutionary Science Program"/>
            <consortium name="the KwaZulu-Natal Research Institute for Tuberculosis and HIV Mycobacterial Genetics Course Students"/>
            <consortium name="the Phage Hunters Integrating Research and Education Program"/>
            <person name="Hatfull G.F."/>
        </authorList>
    </citation>
    <scope>NUCLEOTIDE SEQUENCE [LARGE SCALE GENOMIC DNA]</scope>
</reference>
<gene>
    <name evidence="1" type="primary">117</name>
    <name evidence="1" type="ORF">THIBAULT_117</name>
</gene>
<evidence type="ECO:0000313" key="2">
    <source>
        <dbReference type="Proteomes" id="UP000008391"/>
    </source>
</evidence>
<keyword evidence="2" id="KW-1185">Reference proteome</keyword>
<sequence length="73" mass="8244">MKYGDAIEIWASRASGIDRAAITGVEVEAEGEWLGRIVHSVNVFYCDGNVKRRWTKEVDFGTLLNELLEISEE</sequence>
<dbReference type="RefSeq" id="YP_009018128.1">
    <property type="nucleotide sequence ID" value="NC_023738.1"/>
</dbReference>
<organism evidence="1 2">
    <name type="scientific">Mycobacterium phage Thibault</name>
    <dbReference type="NCBI Taxonomy" id="1052673"/>
    <lineage>
        <taxon>Viruses</taxon>
        <taxon>Duplodnaviria</taxon>
        <taxon>Heunggongvirae</taxon>
        <taxon>Uroviricota</taxon>
        <taxon>Caudoviricetes</taxon>
        <taxon>Omegavirus</taxon>
        <taxon>Omegavirus thibault</taxon>
    </lineage>
</organism>
<dbReference type="Proteomes" id="UP000008391">
    <property type="component" value="Segment"/>
</dbReference>
<dbReference type="KEGG" id="vg:18566052"/>
<dbReference type="GeneID" id="18566052"/>
<evidence type="ECO:0000313" key="1">
    <source>
        <dbReference type="EMBL" id="AEJ94040.1"/>
    </source>
</evidence>
<dbReference type="EMBL" id="JN201525">
    <property type="protein sequence ID" value="AEJ94040.1"/>
    <property type="molecule type" value="Genomic_DNA"/>
</dbReference>
<accession>G1FGI2</accession>
<proteinExistence type="predicted"/>
<protein>
    <submittedName>
        <fullName evidence="1">Uncharacterized protein</fullName>
    </submittedName>
</protein>